<name>A0AAN7HFE8_9PEZI</name>
<keyword evidence="3" id="KW-1185">Reference proteome</keyword>
<proteinExistence type="predicted"/>
<dbReference type="Proteomes" id="UP001303760">
    <property type="component" value="Unassembled WGS sequence"/>
</dbReference>
<gene>
    <name evidence="2" type="ORF">C8A03DRAFT_42557</name>
</gene>
<sequence>MSIIVTETEDILEVGASMDRLLSVLELHHVRYEWSPYGRIDIVKQPFHDEQPMVGPPDCSEAAFLRPLLRRCPFDLSTISWFWETGPPEQWFCYYAAQREAQNAALLEKIAAAVKSDSETLPIQVHAQPSGYGDAMDNLLAFSTEGRRRQQVKDADAIQISAIPHMKKCFGWLKIHGEQLTNLPGRVRAPPVRLEKYGYRQIWPDREYFAIVYEYIPEGDNDRGQIQHVLVDLSDIISPMGYCRQPSGYRRTDASRAFLPPPPPPSPPLSPPPSHAERVSQSDSDTSSASRSPPASLSSSDREDSD</sequence>
<evidence type="ECO:0000313" key="3">
    <source>
        <dbReference type="Proteomes" id="UP001303760"/>
    </source>
</evidence>
<accession>A0AAN7HFE8</accession>
<reference evidence="2" key="2">
    <citation type="submission" date="2023-05" db="EMBL/GenBank/DDBJ databases">
        <authorList>
            <consortium name="Lawrence Berkeley National Laboratory"/>
            <person name="Steindorff A."/>
            <person name="Hensen N."/>
            <person name="Bonometti L."/>
            <person name="Westerberg I."/>
            <person name="Brannstrom I.O."/>
            <person name="Guillou S."/>
            <person name="Cros-Aarteil S."/>
            <person name="Calhoun S."/>
            <person name="Haridas S."/>
            <person name="Kuo A."/>
            <person name="Mondo S."/>
            <person name="Pangilinan J."/>
            <person name="Riley R."/>
            <person name="Labutti K."/>
            <person name="Andreopoulos B."/>
            <person name="Lipzen A."/>
            <person name="Chen C."/>
            <person name="Yanf M."/>
            <person name="Daum C."/>
            <person name="Ng V."/>
            <person name="Clum A."/>
            <person name="Ohm R."/>
            <person name="Martin F."/>
            <person name="Silar P."/>
            <person name="Natvig D."/>
            <person name="Lalanne C."/>
            <person name="Gautier V."/>
            <person name="Ament-Velasquez S.L."/>
            <person name="Kruys A."/>
            <person name="Hutchinson M.I."/>
            <person name="Powell A.J."/>
            <person name="Barry K."/>
            <person name="Miller A.N."/>
            <person name="Grigoriev I.V."/>
            <person name="Debuchy R."/>
            <person name="Gladieux P."/>
            <person name="Thoren M.H."/>
            <person name="Johannesson H."/>
        </authorList>
    </citation>
    <scope>NUCLEOTIDE SEQUENCE</scope>
    <source>
        <strain evidence="2">CBS 532.94</strain>
    </source>
</reference>
<reference evidence="2" key="1">
    <citation type="journal article" date="2023" name="Mol. Phylogenet. Evol.">
        <title>Genome-scale phylogeny and comparative genomics of the fungal order Sordariales.</title>
        <authorList>
            <person name="Hensen N."/>
            <person name="Bonometti L."/>
            <person name="Westerberg I."/>
            <person name="Brannstrom I.O."/>
            <person name="Guillou S."/>
            <person name="Cros-Aarteil S."/>
            <person name="Calhoun S."/>
            <person name="Haridas S."/>
            <person name="Kuo A."/>
            <person name="Mondo S."/>
            <person name="Pangilinan J."/>
            <person name="Riley R."/>
            <person name="LaButti K."/>
            <person name="Andreopoulos B."/>
            <person name="Lipzen A."/>
            <person name="Chen C."/>
            <person name="Yan M."/>
            <person name="Daum C."/>
            <person name="Ng V."/>
            <person name="Clum A."/>
            <person name="Steindorff A."/>
            <person name="Ohm R.A."/>
            <person name="Martin F."/>
            <person name="Silar P."/>
            <person name="Natvig D.O."/>
            <person name="Lalanne C."/>
            <person name="Gautier V."/>
            <person name="Ament-Velasquez S.L."/>
            <person name="Kruys A."/>
            <person name="Hutchinson M.I."/>
            <person name="Powell A.J."/>
            <person name="Barry K."/>
            <person name="Miller A.N."/>
            <person name="Grigoriev I.V."/>
            <person name="Debuchy R."/>
            <person name="Gladieux P."/>
            <person name="Hiltunen Thoren M."/>
            <person name="Johannesson H."/>
        </authorList>
    </citation>
    <scope>NUCLEOTIDE SEQUENCE</scope>
    <source>
        <strain evidence="2">CBS 532.94</strain>
    </source>
</reference>
<comment type="caution">
    <text evidence="2">The sequence shown here is derived from an EMBL/GenBank/DDBJ whole genome shotgun (WGS) entry which is preliminary data.</text>
</comment>
<feature type="compositionally biased region" description="Low complexity" evidence="1">
    <location>
        <begin position="281"/>
        <end position="299"/>
    </location>
</feature>
<dbReference type="AlphaFoldDB" id="A0AAN7HFE8"/>
<feature type="compositionally biased region" description="Pro residues" evidence="1">
    <location>
        <begin position="259"/>
        <end position="274"/>
    </location>
</feature>
<feature type="region of interest" description="Disordered" evidence="1">
    <location>
        <begin position="252"/>
        <end position="306"/>
    </location>
</feature>
<evidence type="ECO:0000256" key="1">
    <source>
        <dbReference type="SAM" id="MobiDB-lite"/>
    </source>
</evidence>
<evidence type="ECO:0000313" key="2">
    <source>
        <dbReference type="EMBL" id="KAK4239855.1"/>
    </source>
</evidence>
<organism evidence="2 3">
    <name type="scientific">Achaetomium macrosporum</name>
    <dbReference type="NCBI Taxonomy" id="79813"/>
    <lineage>
        <taxon>Eukaryota</taxon>
        <taxon>Fungi</taxon>
        <taxon>Dikarya</taxon>
        <taxon>Ascomycota</taxon>
        <taxon>Pezizomycotina</taxon>
        <taxon>Sordariomycetes</taxon>
        <taxon>Sordariomycetidae</taxon>
        <taxon>Sordariales</taxon>
        <taxon>Chaetomiaceae</taxon>
        <taxon>Achaetomium</taxon>
    </lineage>
</organism>
<protein>
    <submittedName>
        <fullName evidence="2">Uncharacterized protein</fullName>
    </submittedName>
</protein>
<dbReference type="EMBL" id="MU860053">
    <property type="protein sequence ID" value="KAK4239855.1"/>
    <property type="molecule type" value="Genomic_DNA"/>
</dbReference>